<dbReference type="InterPro" id="IPR036724">
    <property type="entry name" value="Cobalamin-bd_sf"/>
</dbReference>
<keyword evidence="7" id="KW-0411">Iron-sulfur</keyword>
<evidence type="ECO:0000256" key="5">
    <source>
        <dbReference type="ARBA" id="ARBA00022723"/>
    </source>
</evidence>
<dbReference type="InterPro" id="IPR007197">
    <property type="entry name" value="rSAM"/>
</dbReference>
<dbReference type="Gene3D" id="3.80.30.20">
    <property type="entry name" value="tm_1862 like domain"/>
    <property type="match status" value="1"/>
</dbReference>
<dbReference type="PROSITE" id="PS51918">
    <property type="entry name" value="RADICAL_SAM"/>
    <property type="match status" value="1"/>
</dbReference>
<comment type="caution">
    <text evidence="10">The sequence shown here is derived from an EMBL/GenBank/DDBJ whole genome shotgun (WGS) entry which is preliminary data.</text>
</comment>
<reference evidence="10 11" key="1">
    <citation type="submission" date="2020-04" db="EMBL/GenBank/DDBJ databases">
        <authorList>
            <consortium name="Desulfovibrio sp. FSS-1 genome sequencing consortium"/>
            <person name="Shimoshige H."/>
            <person name="Kobayashi H."/>
            <person name="Maekawa T."/>
        </authorList>
    </citation>
    <scope>NUCLEOTIDE SEQUENCE [LARGE SCALE GENOMIC DNA]</scope>
    <source>
        <strain evidence="10 11">SIID29052-01</strain>
    </source>
</reference>
<dbReference type="CDD" id="cd01335">
    <property type="entry name" value="Radical_SAM"/>
    <property type="match status" value="1"/>
</dbReference>
<dbReference type="PANTHER" id="PTHR43409:SF7">
    <property type="entry name" value="BLL1977 PROTEIN"/>
    <property type="match status" value="1"/>
</dbReference>
<keyword evidence="4" id="KW-0949">S-adenosyl-L-methionine</keyword>
<dbReference type="SFLD" id="SFLDS00029">
    <property type="entry name" value="Radical_SAM"/>
    <property type="match status" value="1"/>
</dbReference>
<evidence type="ECO:0000256" key="1">
    <source>
        <dbReference type="ARBA" id="ARBA00001966"/>
    </source>
</evidence>
<evidence type="ECO:0000259" key="9">
    <source>
        <dbReference type="PROSITE" id="PS51918"/>
    </source>
</evidence>
<dbReference type="InterPro" id="IPR023404">
    <property type="entry name" value="rSAM_horseshoe"/>
</dbReference>
<gene>
    <name evidence="10" type="primary">fom3_1</name>
    <name evidence="10" type="ORF">NNJEOMEG_00543</name>
</gene>
<dbReference type="Gene3D" id="3.40.50.280">
    <property type="entry name" value="Cobalamin-binding domain"/>
    <property type="match status" value="1"/>
</dbReference>
<dbReference type="CDD" id="cd02068">
    <property type="entry name" value="radical_SAM_B12_BD"/>
    <property type="match status" value="1"/>
</dbReference>
<keyword evidence="5" id="KW-0479">Metal-binding</keyword>
<dbReference type="SFLD" id="SFLDG01123">
    <property type="entry name" value="methyltransferase_(Class_B)"/>
    <property type="match status" value="1"/>
</dbReference>
<dbReference type="Pfam" id="PF02310">
    <property type="entry name" value="B12-binding"/>
    <property type="match status" value="1"/>
</dbReference>
<dbReference type="Proteomes" id="UP000494245">
    <property type="component" value="Unassembled WGS sequence"/>
</dbReference>
<evidence type="ECO:0000256" key="7">
    <source>
        <dbReference type="ARBA" id="ARBA00023014"/>
    </source>
</evidence>
<dbReference type="EC" id="2.1.1.308" evidence="10"/>
<dbReference type="GO" id="GO:0008168">
    <property type="term" value="F:methyltransferase activity"/>
    <property type="evidence" value="ECO:0007669"/>
    <property type="project" value="UniProtKB-KW"/>
</dbReference>
<dbReference type="SUPFAM" id="SSF102114">
    <property type="entry name" value="Radical SAM enzymes"/>
    <property type="match status" value="1"/>
</dbReference>
<name>A0A6V8LSE7_9BACT</name>
<dbReference type="SUPFAM" id="SSF52242">
    <property type="entry name" value="Cobalamin (vitamin B12)-binding domain"/>
    <property type="match status" value="1"/>
</dbReference>
<organism evidence="10 11">
    <name type="scientific">Fundidesulfovibrio magnetotacticus</name>
    <dbReference type="NCBI Taxonomy" id="2730080"/>
    <lineage>
        <taxon>Bacteria</taxon>
        <taxon>Pseudomonadati</taxon>
        <taxon>Thermodesulfobacteriota</taxon>
        <taxon>Desulfovibrionia</taxon>
        <taxon>Desulfovibrionales</taxon>
        <taxon>Desulfovibrionaceae</taxon>
        <taxon>Fundidesulfovibrio</taxon>
    </lineage>
</organism>
<dbReference type="GO" id="GO:0031419">
    <property type="term" value="F:cobalamin binding"/>
    <property type="evidence" value="ECO:0007669"/>
    <property type="project" value="InterPro"/>
</dbReference>
<evidence type="ECO:0000313" key="11">
    <source>
        <dbReference type="Proteomes" id="UP000494245"/>
    </source>
</evidence>
<dbReference type="PROSITE" id="PS51332">
    <property type="entry name" value="B12_BINDING"/>
    <property type="match status" value="1"/>
</dbReference>
<evidence type="ECO:0000256" key="3">
    <source>
        <dbReference type="ARBA" id="ARBA00022679"/>
    </source>
</evidence>
<dbReference type="InterPro" id="IPR051198">
    <property type="entry name" value="BchE-like"/>
</dbReference>
<evidence type="ECO:0000256" key="6">
    <source>
        <dbReference type="ARBA" id="ARBA00023004"/>
    </source>
</evidence>
<dbReference type="SFLD" id="SFLDG01082">
    <property type="entry name" value="B12-binding_domain_containing"/>
    <property type="match status" value="1"/>
</dbReference>
<dbReference type="GO" id="GO:0032259">
    <property type="term" value="P:methylation"/>
    <property type="evidence" value="ECO:0007669"/>
    <property type="project" value="UniProtKB-KW"/>
</dbReference>
<dbReference type="InterPro" id="IPR034466">
    <property type="entry name" value="Methyltransferase_Class_B"/>
</dbReference>
<comment type="cofactor">
    <cofactor evidence="1">
        <name>[4Fe-4S] cluster</name>
        <dbReference type="ChEBI" id="CHEBI:49883"/>
    </cofactor>
</comment>
<sequence>MIAGYSSSPIQDAMSACAAPTEAPRVVVLRPFMVMSRASYSAPVTPPIGPAYLSAVLEQAGYRVSMIDAVAEAIHQLRASDCGRFNLQGLRVEEIVERIPEDAAILGVSLMFSQEWPMHRELILAVRAKRPDLVIVVGGEHPSALPEFVLNDCPAVDHLVTGEGELPFLHLVHALYTGGDIGRIPGVWTRDADGVPVVSARPERLASLAGLPRPAWHLIPVQAYFLDNWTMGIAMGRNMPVVATRGCPYRCAFCSSATMWTTRYVMRSPAEVVDEIEWLMREYGANSFDFLDLTAIVRKRWTLDFCDEITRRGLDITWQLPSGTRSEALDAECLAALKRAGCRFLVYAPESGSERTLKAISKKISLENIERSIRQAVALGITVKINLIIGFPDETTQDVLATLRFALRMALAGVHDCNISLFSCYPGSAIYRGLRERGMAPPPGDAYFHELIAQFDMTQKTTTCAQVPGGVLAGVRMAGHALFYGLAYLSRPGRILSLAARLGKEGFRASNLFEQRLSDMFARMRMRRSHKSKERHP</sequence>
<evidence type="ECO:0000256" key="4">
    <source>
        <dbReference type="ARBA" id="ARBA00022691"/>
    </source>
</evidence>
<evidence type="ECO:0000259" key="8">
    <source>
        <dbReference type="PROSITE" id="PS51332"/>
    </source>
</evidence>
<dbReference type="GO" id="GO:0046872">
    <property type="term" value="F:metal ion binding"/>
    <property type="evidence" value="ECO:0007669"/>
    <property type="project" value="UniProtKB-KW"/>
</dbReference>
<dbReference type="PANTHER" id="PTHR43409">
    <property type="entry name" value="ANAEROBIC MAGNESIUM-PROTOPORPHYRIN IX MONOMETHYL ESTER CYCLASE-RELATED"/>
    <property type="match status" value="1"/>
</dbReference>
<accession>A0A6V8LSE7</accession>
<dbReference type="SMART" id="SM00729">
    <property type="entry name" value="Elp3"/>
    <property type="match status" value="1"/>
</dbReference>
<dbReference type="GO" id="GO:0051539">
    <property type="term" value="F:4 iron, 4 sulfur cluster binding"/>
    <property type="evidence" value="ECO:0007669"/>
    <property type="project" value="UniProtKB-KW"/>
</dbReference>
<dbReference type="AlphaFoldDB" id="A0A6V8LSE7"/>
<dbReference type="InterPro" id="IPR006158">
    <property type="entry name" value="Cobalamin-bd"/>
</dbReference>
<feature type="domain" description="Radical SAM core" evidence="9">
    <location>
        <begin position="233"/>
        <end position="465"/>
    </location>
</feature>
<protein>
    <submittedName>
        <fullName evidence="10">2-hydroxyethylphosphonate methyltransferase</fullName>
        <ecNumber evidence="10">2.1.1.308</ecNumber>
    </submittedName>
</protein>
<reference evidence="10 11" key="2">
    <citation type="submission" date="2020-05" db="EMBL/GenBank/DDBJ databases">
        <title>Draft genome sequence of Desulfovibrio sp. strainFSS-1.</title>
        <authorList>
            <person name="Shimoshige H."/>
            <person name="Kobayashi H."/>
            <person name="Maekawa T."/>
        </authorList>
    </citation>
    <scope>NUCLEOTIDE SEQUENCE [LARGE SCALE GENOMIC DNA]</scope>
    <source>
        <strain evidence="10 11">SIID29052-01</strain>
    </source>
</reference>
<proteinExistence type="predicted"/>
<evidence type="ECO:0000313" key="10">
    <source>
        <dbReference type="EMBL" id="GFK92716.1"/>
    </source>
</evidence>
<feature type="domain" description="B12-binding" evidence="8">
    <location>
        <begin position="30"/>
        <end position="182"/>
    </location>
</feature>
<keyword evidence="6" id="KW-0408">Iron</keyword>
<keyword evidence="2 10" id="KW-0489">Methyltransferase</keyword>
<evidence type="ECO:0000256" key="2">
    <source>
        <dbReference type="ARBA" id="ARBA00022603"/>
    </source>
</evidence>
<dbReference type="Pfam" id="PF04055">
    <property type="entry name" value="Radical_SAM"/>
    <property type="match status" value="1"/>
</dbReference>
<dbReference type="InterPro" id="IPR058240">
    <property type="entry name" value="rSAM_sf"/>
</dbReference>
<dbReference type="InterPro" id="IPR006638">
    <property type="entry name" value="Elp3/MiaA/NifB-like_rSAM"/>
</dbReference>
<keyword evidence="3 10" id="KW-0808">Transferase</keyword>
<keyword evidence="11" id="KW-1185">Reference proteome</keyword>
<dbReference type="EMBL" id="BLTE01000001">
    <property type="protein sequence ID" value="GFK92716.1"/>
    <property type="molecule type" value="Genomic_DNA"/>
</dbReference>